<reference evidence="1" key="1">
    <citation type="submission" date="2022-08" db="EMBL/GenBank/DDBJ databases">
        <title>Genome Sequence of Lecanicillium fungicola.</title>
        <authorList>
            <person name="Buettner E."/>
        </authorList>
    </citation>
    <scope>NUCLEOTIDE SEQUENCE</scope>
    <source>
        <strain evidence="1">Babe33</strain>
    </source>
</reference>
<comment type="caution">
    <text evidence="1">The sequence shown here is derived from an EMBL/GenBank/DDBJ whole genome shotgun (WGS) entry which is preliminary data.</text>
</comment>
<organism evidence="1 2">
    <name type="scientific">Zarea fungicola</name>
    <dbReference type="NCBI Taxonomy" id="93591"/>
    <lineage>
        <taxon>Eukaryota</taxon>
        <taxon>Fungi</taxon>
        <taxon>Dikarya</taxon>
        <taxon>Ascomycota</taxon>
        <taxon>Pezizomycotina</taxon>
        <taxon>Sordariomycetes</taxon>
        <taxon>Hypocreomycetidae</taxon>
        <taxon>Hypocreales</taxon>
        <taxon>Cordycipitaceae</taxon>
        <taxon>Zarea</taxon>
    </lineage>
</organism>
<keyword evidence="2" id="KW-1185">Reference proteome</keyword>
<sequence length="256" mass="27917">MTSTPRLQAIISFHGATKDATEQLGLDGLTNTTINTDNIIVYPNSIGEHWEGSPRADADDVGFTNSIIDYLEQNYCIDTSRIYATGKSQGGGFVGVLACDSNLSKRIAAFAPVSGAFYVDNFTTCPPDTVKIICTPGRPKIPFLEFHGGNDDTIAYEGDDDHNGSCLPSIPHYIHDWAKRNGLTTKNVTSTVTSDTVLYTYGTGADTGLVQHVFDSSIGHDWPSTTKNDDNDRKHHQPATFNATPMILDFFSKWSL</sequence>
<accession>A0ACC1NR82</accession>
<dbReference type="EMBL" id="JANJQO010000159">
    <property type="protein sequence ID" value="KAJ2980996.1"/>
    <property type="molecule type" value="Genomic_DNA"/>
</dbReference>
<proteinExistence type="predicted"/>
<evidence type="ECO:0000313" key="1">
    <source>
        <dbReference type="EMBL" id="KAJ2980996.1"/>
    </source>
</evidence>
<protein>
    <submittedName>
        <fullName evidence="1">Uncharacterized protein</fullName>
    </submittedName>
</protein>
<name>A0ACC1NR82_9HYPO</name>
<dbReference type="Proteomes" id="UP001143910">
    <property type="component" value="Unassembled WGS sequence"/>
</dbReference>
<evidence type="ECO:0000313" key="2">
    <source>
        <dbReference type="Proteomes" id="UP001143910"/>
    </source>
</evidence>
<gene>
    <name evidence="1" type="ORF">NQ176_g2310</name>
</gene>